<dbReference type="InterPro" id="IPR008949">
    <property type="entry name" value="Isoprenoid_synthase_dom_sf"/>
</dbReference>
<proteinExistence type="predicted"/>
<dbReference type="InterPro" id="IPR002060">
    <property type="entry name" value="Squ/phyt_synthse"/>
</dbReference>
<dbReference type="PANTHER" id="PTHR31480">
    <property type="entry name" value="BIFUNCTIONAL LYCOPENE CYCLASE/PHYTOENE SYNTHASE"/>
    <property type="match status" value="1"/>
</dbReference>
<organism evidence="1 2">
    <name type="scientific">Methylobacterium soli</name>
    <dbReference type="NCBI Taxonomy" id="553447"/>
    <lineage>
        <taxon>Bacteria</taxon>
        <taxon>Pseudomonadati</taxon>
        <taxon>Pseudomonadota</taxon>
        <taxon>Alphaproteobacteria</taxon>
        <taxon>Hyphomicrobiales</taxon>
        <taxon>Methylobacteriaceae</taxon>
        <taxon>Methylobacterium</taxon>
    </lineage>
</organism>
<dbReference type="SUPFAM" id="SSF48576">
    <property type="entry name" value="Terpenoid synthases"/>
    <property type="match status" value="1"/>
</dbReference>
<comment type="caution">
    <text evidence="1">The sequence shown here is derived from an EMBL/GenBank/DDBJ whole genome shotgun (WGS) entry which is preliminary data.</text>
</comment>
<sequence>MSEIETSPRTGNGPGNGPDFAFSHCEGLIREGDPDRYFATLFAPAASRPHLFALYAFSLTVARVREAAANPMAGEIRLQWWRDALQGEARGDVKANPVAAALEDAIVTRRLGRQPFVDLIDARVFDLYDDPMPRANDLEGYCGETASSLFRLASLILCDGAEPGGAAAAGHAGVAYGITGLLRALPWHARAGQVYLPADTLRAHGVTREDIVTGRGGPGLRGAAADLRALARRHLAAYEAAHATISPAAQPAFLPLALVEPYLAAMERPTYDPLNTVVEIPRWRRLWRLWRAARRIR</sequence>
<dbReference type="Proteomes" id="UP000474159">
    <property type="component" value="Unassembled WGS sequence"/>
</dbReference>
<evidence type="ECO:0000313" key="2">
    <source>
        <dbReference type="Proteomes" id="UP000474159"/>
    </source>
</evidence>
<dbReference type="GO" id="GO:0016765">
    <property type="term" value="F:transferase activity, transferring alkyl or aryl (other than methyl) groups"/>
    <property type="evidence" value="ECO:0007669"/>
    <property type="project" value="UniProtKB-ARBA"/>
</dbReference>
<dbReference type="Gene3D" id="1.10.600.10">
    <property type="entry name" value="Farnesyl Diphosphate Synthase"/>
    <property type="match status" value="1"/>
</dbReference>
<dbReference type="OrthoDB" id="9814909at2"/>
<gene>
    <name evidence="1" type="ORF">F6X53_20595</name>
</gene>
<dbReference type="AlphaFoldDB" id="A0A6L3T1X0"/>
<dbReference type="RefSeq" id="WP_151002100.1">
    <property type="nucleotide sequence ID" value="NZ_BPQY01000291.1"/>
</dbReference>
<keyword evidence="2" id="KW-1185">Reference proteome</keyword>
<dbReference type="Pfam" id="PF00494">
    <property type="entry name" value="SQS_PSY"/>
    <property type="match status" value="1"/>
</dbReference>
<reference evidence="1 2" key="1">
    <citation type="submission" date="2019-09" db="EMBL/GenBank/DDBJ databases">
        <title>YIM 48816 draft genome.</title>
        <authorList>
            <person name="Jiang L."/>
        </authorList>
    </citation>
    <scope>NUCLEOTIDE SEQUENCE [LARGE SCALE GENOMIC DNA]</scope>
    <source>
        <strain evidence="1 2">YIM 48816</strain>
    </source>
</reference>
<protein>
    <submittedName>
        <fullName evidence="1">Squalene/phytoene synthase family protein</fullName>
    </submittedName>
</protein>
<accession>A0A6L3T1X0</accession>
<name>A0A6L3T1X0_9HYPH</name>
<dbReference type="EMBL" id="VZZK01000024">
    <property type="protein sequence ID" value="KAB1077076.1"/>
    <property type="molecule type" value="Genomic_DNA"/>
</dbReference>
<evidence type="ECO:0000313" key="1">
    <source>
        <dbReference type="EMBL" id="KAB1077076.1"/>
    </source>
</evidence>